<keyword evidence="2" id="KW-0238">DNA-binding</keyword>
<protein>
    <submittedName>
        <fullName evidence="5">Transcriptional regulator, MarR family</fullName>
    </submittedName>
</protein>
<dbReference type="AlphaFoldDB" id="A0A1T4SL20"/>
<evidence type="ECO:0000259" key="4">
    <source>
        <dbReference type="PROSITE" id="PS50995"/>
    </source>
</evidence>
<dbReference type="PROSITE" id="PS50995">
    <property type="entry name" value="HTH_MARR_2"/>
    <property type="match status" value="1"/>
</dbReference>
<dbReference type="PRINTS" id="PR00598">
    <property type="entry name" value="HTHMARR"/>
</dbReference>
<keyword evidence="1" id="KW-0805">Transcription regulation</keyword>
<dbReference type="PANTHER" id="PTHR42756">
    <property type="entry name" value="TRANSCRIPTIONAL REGULATOR, MARR"/>
    <property type="match status" value="1"/>
</dbReference>
<dbReference type="PROSITE" id="PS01117">
    <property type="entry name" value="HTH_MARR_1"/>
    <property type="match status" value="1"/>
</dbReference>
<dbReference type="PANTHER" id="PTHR42756:SF2">
    <property type="entry name" value="MARR FAMILY REGULATORY PROTEIN"/>
    <property type="match status" value="1"/>
</dbReference>
<dbReference type="SMART" id="SM00347">
    <property type="entry name" value="HTH_MARR"/>
    <property type="match status" value="1"/>
</dbReference>
<dbReference type="GO" id="GO:0003677">
    <property type="term" value="F:DNA binding"/>
    <property type="evidence" value="ECO:0007669"/>
    <property type="project" value="UniProtKB-KW"/>
</dbReference>
<proteinExistence type="predicted"/>
<dbReference type="InterPro" id="IPR036388">
    <property type="entry name" value="WH-like_DNA-bd_sf"/>
</dbReference>
<dbReference type="Pfam" id="PF01047">
    <property type="entry name" value="MarR"/>
    <property type="match status" value="1"/>
</dbReference>
<evidence type="ECO:0000256" key="3">
    <source>
        <dbReference type="ARBA" id="ARBA00023163"/>
    </source>
</evidence>
<evidence type="ECO:0000313" key="6">
    <source>
        <dbReference type="Proteomes" id="UP000189933"/>
    </source>
</evidence>
<dbReference type="GO" id="GO:0003700">
    <property type="term" value="F:DNA-binding transcription factor activity"/>
    <property type="evidence" value="ECO:0007669"/>
    <property type="project" value="InterPro"/>
</dbReference>
<organism evidence="5 6">
    <name type="scientific">Carboxydocella sporoproducens DSM 16521</name>
    <dbReference type="NCBI Taxonomy" id="1121270"/>
    <lineage>
        <taxon>Bacteria</taxon>
        <taxon>Bacillati</taxon>
        <taxon>Bacillota</taxon>
        <taxon>Clostridia</taxon>
        <taxon>Eubacteriales</taxon>
        <taxon>Clostridiales Family XVI. Incertae Sedis</taxon>
        <taxon>Carboxydocella</taxon>
    </lineage>
</organism>
<evidence type="ECO:0000256" key="2">
    <source>
        <dbReference type="ARBA" id="ARBA00023125"/>
    </source>
</evidence>
<accession>A0A1T4SL20</accession>
<dbReference type="Gene3D" id="1.10.10.10">
    <property type="entry name" value="Winged helix-like DNA-binding domain superfamily/Winged helix DNA-binding domain"/>
    <property type="match status" value="1"/>
</dbReference>
<dbReference type="Proteomes" id="UP000189933">
    <property type="component" value="Unassembled WGS sequence"/>
</dbReference>
<name>A0A1T4SL20_9FIRM</name>
<keyword evidence="3" id="KW-0804">Transcription</keyword>
<dbReference type="EMBL" id="FUXM01000065">
    <property type="protein sequence ID" value="SKA28909.1"/>
    <property type="molecule type" value="Genomic_DNA"/>
</dbReference>
<feature type="domain" description="HTH marR-type" evidence="4">
    <location>
        <begin position="1"/>
        <end position="140"/>
    </location>
</feature>
<sequence length="150" mass="17342">MKYMIDLNDNVGKYVSFTWRNMISFMARKMEPLHIGAGQYAYLFSLYFKDGQSQQALSDRLLVDKAATVRAIKKLEAAGYVERRPDEQDKRSFRIFLTKKGKAVRPELEAIVKEVQEILLEGMSPEEKVLIKRLMQQMAHNIIQANRGSL</sequence>
<evidence type="ECO:0000256" key="1">
    <source>
        <dbReference type="ARBA" id="ARBA00023015"/>
    </source>
</evidence>
<evidence type="ECO:0000313" key="5">
    <source>
        <dbReference type="EMBL" id="SKA28909.1"/>
    </source>
</evidence>
<dbReference type="SUPFAM" id="SSF46785">
    <property type="entry name" value="Winged helix' DNA-binding domain"/>
    <property type="match status" value="1"/>
</dbReference>
<keyword evidence="6" id="KW-1185">Reference proteome</keyword>
<dbReference type="InterPro" id="IPR000835">
    <property type="entry name" value="HTH_MarR-typ"/>
</dbReference>
<gene>
    <name evidence="5" type="ORF">SAMN02745885_02743</name>
</gene>
<dbReference type="InterPro" id="IPR036390">
    <property type="entry name" value="WH_DNA-bd_sf"/>
</dbReference>
<dbReference type="InterPro" id="IPR023187">
    <property type="entry name" value="Tscrpt_reg_MarR-type_CS"/>
</dbReference>
<reference evidence="6" key="1">
    <citation type="submission" date="2017-02" db="EMBL/GenBank/DDBJ databases">
        <authorList>
            <person name="Varghese N."/>
            <person name="Submissions S."/>
        </authorList>
    </citation>
    <scope>NUCLEOTIDE SEQUENCE [LARGE SCALE GENOMIC DNA]</scope>
    <source>
        <strain evidence="6">DSM 16521</strain>
    </source>
</reference>